<evidence type="ECO:0000256" key="6">
    <source>
        <dbReference type="ARBA" id="ARBA00022606"/>
    </source>
</evidence>
<dbReference type="SMART" id="SM00209">
    <property type="entry name" value="TSP1"/>
    <property type="match status" value="5"/>
</dbReference>
<gene>
    <name evidence="18" type="ORF">GSTENG00033625001</name>
</gene>
<keyword evidence="5 13" id="KW-0245">EGF-like domain</keyword>
<feature type="domain" description="EGF-like" evidence="15">
    <location>
        <begin position="3133"/>
        <end position="3168"/>
    </location>
</feature>
<dbReference type="FunFam" id="2.60.40.10:FF:000706">
    <property type="entry name" value="Hemicentin 1"/>
    <property type="match status" value="1"/>
</dbReference>
<dbReference type="InterPro" id="IPR013106">
    <property type="entry name" value="Ig_V-set"/>
</dbReference>
<dbReference type="PROSITE" id="PS01187">
    <property type="entry name" value="EGF_CA"/>
    <property type="match status" value="3"/>
</dbReference>
<keyword evidence="11" id="KW-0325">Glycoprotein</keyword>
<dbReference type="Gene3D" id="2.20.100.10">
    <property type="entry name" value="Thrombospondin type-1 (TSP1) repeat"/>
    <property type="match status" value="5"/>
</dbReference>
<keyword evidence="3" id="KW-0964">Secreted</keyword>
<feature type="domain" description="Ig-like" evidence="16">
    <location>
        <begin position="375"/>
        <end position="463"/>
    </location>
</feature>
<dbReference type="PANTHER" id="PTHR45080">
    <property type="entry name" value="CONTACTIN 5"/>
    <property type="match status" value="1"/>
</dbReference>
<dbReference type="SUPFAM" id="SSF48726">
    <property type="entry name" value="Immunoglobulin"/>
    <property type="match status" value="26"/>
</dbReference>
<feature type="disulfide bond" evidence="13">
    <location>
        <begin position="3294"/>
        <end position="3304"/>
    </location>
</feature>
<feature type="domain" description="Ig-like" evidence="16">
    <location>
        <begin position="2420"/>
        <end position="2505"/>
    </location>
</feature>
<feature type="domain" description="Ig-like" evidence="16">
    <location>
        <begin position="187"/>
        <end position="276"/>
    </location>
</feature>
<dbReference type="Pfam" id="PF00090">
    <property type="entry name" value="TSP_1"/>
    <property type="match status" value="5"/>
</dbReference>
<dbReference type="Pfam" id="PF07679">
    <property type="entry name" value="I-set"/>
    <property type="match status" value="17"/>
</dbReference>
<dbReference type="FunFam" id="2.60.40.10:FF:001131">
    <property type="entry name" value="Hemicentin 1"/>
    <property type="match status" value="1"/>
</dbReference>
<dbReference type="CDD" id="cd00054">
    <property type="entry name" value="EGF_CA"/>
    <property type="match status" value="7"/>
</dbReference>
<dbReference type="SMART" id="SM00406">
    <property type="entry name" value="IGv"/>
    <property type="match status" value="10"/>
</dbReference>
<dbReference type="SMART" id="SM00408">
    <property type="entry name" value="IGc2"/>
    <property type="match status" value="26"/>
</dbReference>
<dbReference type="CDD" id="cd00096">
    <property type="entry name" value="Ig"/>
    <property type="match status" value="3"/>
</dbReference>
<evidence type="ECO:0000256" key="1">
    <source>
        <dbReference type="ARBA" id="ARBA00004498"/>
    </source>
</evidence>
<dbReference type="GO" id="GO:0005509">
    <property type="term" value="F:calcium ion binding"/>
    <property type="evidence" value="ECO:0007669"/>
    <property type="project" value="InterPro"/>
</dbReference>
<feature type="disulfide bond" evidence="13">
    <location>
        <begin position="3057"/>
        <end position="3067"/>
    </location>
</feature>
<evidence type="ECO:0000256" key="14">
    <source>
        <dbReference type="SAM" id="MobiDB-lite"/>
    </source>
</evidence>
<dbReference type="KEGG" id="tng:GSTEN00033625G001"/>
<feature type="domain" description="Ig-like" evidence="16">
    <location>
        <begin position="2328"/>
        <end position="2415"/>
    </location>
</feature>
<dbReference type="FunFam" id="2.10.25.10:FF:000010">
    <property type="entry name" value="Pro-epidermal growth factor"/>
    <property type="match status" value="1"/>
</dbReference>
<evidence type="ECO:0000256" key="10">
    <source>
        <dbReference type="ARBA" id="ARBA00023157"/>
    </source>
</evidence>
<dbReference type="PROSITE" id="PS01186">
    <property type="entry name" value="EGF_2"/>
    <property type="match status" value="2"/>
</dbReference>
<dbReference type="PROSITE" id="PS50092">
    <property type="entry name" value="TSP1"/>
    <property type="match status" value="5"/>
</dbReference>
<evidence type="ECO:0000256" key="5">
    <source>
        <dbReference type="ARBA" id="ARBA00022536"/>
    </source>
</evidence>
<dbReference type="PROSITE" id="PS00010">
    <property type="entry name" value="ASX_HYDROXYL"/>
    <property type="match status" value="3"/>
</dbReference>
<dbReference type="SMART" id="SM00181">
    <property type="entry name" value="EGF"/>
    <property type="match status" value="7"/>
</dbReference>
<evidence type="ECO:0000259" key="15">
    <source>
        <dbReference type="PROSITE" id="PS50026"/>
    </source>
</evidence>
<accession>Q4RJ20</accession>
<dbReference type="PROSITE" id="PS50835">
    <property type="entry name" value="IG_LIKE"/>
    <property type="match status" value="26"/>
</dbReference>
<dbReference type="GO" id="GO:0008046">
    <property type="term" value="F:axon guidance receptor activity"/>
    <property type="evidence" value="ECO:0007669"/>
    <property type="project" value="TreeGrafter"/>
</dbReference>
<dbReference type="InterPro" id="IPR018097">
    <property type="entry name" value="EGF_Ca-bd_CS"/>
</dbReference>
<evidence type="ECO:0000256" key="12">
    <source>
        <dbReference type="ARBA" id="ARBA00023319"/>
    </source>
</evidence>
<feature type="domain" description="Ig-like" evidence="16">
    <location>
        <begin position="94"/>
        <end position="182"/>
    </location>
</feature>
<dbReference type="FunFam" id="2.20.100.10:FF:000067">
    <property type="entry name" value="Hemicentin 1"/>
    <property type="match status" value="1"/>
</dbReference>
<dbReference type="CDD" id="cd00255">
    <property type="entry name" value="nidG2"/>
    <property type="match status" value="1"/>
</dbReference>
<dbReference type="Gene3D" id="2.40.155.10">
    <property type="entry name" value="Green fluorescent protein"/>
    <property type="match status" value="1"/>
</dbReference>
<dbReference type="FunFam" id="2.60.40.10:FF:000186">
    <property type="entry name" value="Hemicentin 1"/>
    <property type="match status" value="5"/>
</dbReference>
<dbReference type="PANTHER" id="PTHR45080:SF28">
    <property type="entry name" value="HEMICENTIN-2"/>
    <property type="match status" value="1"/>
</dbReference>
<dbReference type="GO" id="GO:0032154">
    <property type="term" value="C:cleavage furrow"/>
    <property type="evidence" value="ECO:0007669"/>
    <property type="project" value="UniProtKB-SubCell"/>
</dbReference>
<organism evidence="18">
    <name type="scientific">Tetraodon nigroviridis</name>
    <name type="common">Spotted green pufferfish</name>
    <name type="synonym">Chelonodon nigroviridis</name>
    <dbReference type="NCBI Taxonomy" id="99883"/>
    <lineage>
        <taxon>Eukaryota</taxon>
        <taxon>Metazoa</taxon>
        <taxon>Chordata</taxon>
        <taxon>Craniata</taxon>
        <taxon>Vertebrata</taxon>
        <taxon>Euteleostomi</taxon>
        <taxon>Actinopterygii</taxon>
        <taxon>Neopterygii</taxon>
        <taxon>Teleostei</taxon>
        <taxon>Neoteleostei</taxon>
        <taxon>Acanthomorphata</taxon>
        <taxon>Eupercaria</taxon>
        <taxon>Tetraodontiformes</taxon>
        <taxon>Tetradontoidea</taxon>
        <taxon>Tetraodontidae</taxon>
        <taxon>Tetraodon</taxon>
    </lineage>
</organism>
<dbReference type="SUPFAM" id="SSF82895">
    <property type="entry name" value="TSP-1 type 1 repeat"/>
    <property type="match status" value="5"/>
</dbReference>
<dbReference type="InterPro" id="IPR003598">
    <property type="entry name" value="Ig_sub2"/>
</dbReference>
<dbReference type="PROSITE" id="PS50026">
    <property type="entry name" value="EGF_3"/>
    <property type="match status" value="4"/>
</dbReference>
<dbReference type="Gene3D" id="2.10.25.10">
    <property type="entry name" value="Laminin"/>
    <property type="match status" value="7"/>
</dbReference>
<feature type="domain" description="Ig-like" evidence="16">
    <location>
        <begin position="2240"/>
        <end position="2324"/>
    </location>
</feature>
<dbReference type="InterPro" id="IPR013783">
    <property type="entry name" value="Ig-like_fold"/>
</dbReference>
<dbReference type="FunFam" id="2.10.25.10:FF:000352">
    <property type="entry name" value="Hemicentin 1"/>
    <property type="match status" value="1"/>
</dbReference>
<feature type="domain" description="Ig-like" evidence="16">
    <location>
        <begin position="1784"/>
        <end position="1872"/>
    </location>
</feature>
<feature type="domain" description="Ig-like" evidence="16">
    <location>
        <begin position="693"/>
        <end position="792"/>
    </location>
</feature>
<dbReference type="FunFam" id="2.60.40.10:FF:000699">
    <property type="entry name" value="Hemicentin 1"/>
    <property type="match status" value="1"/>
</dbReference>
<dbReference type="InterPro" id="IPR013098">
    <property type="entry name" value="Ig_I-set"/>
</dbReference>
<dbReference type="SMART" id="SM00179">
    <property type="entry name" value="EGF_CA"/>
    <property type="match status" value="7"/>
</dbReference>
<dbReference type="InterPro" id="IPR007110">
    <property type="entry name" value="Ig-like_dom"/>
</dbReference>
<evidence type="ECO:0000259" key="16">
    <source>
        <dbReference type="PROSITE" id="PS50835"/>
    </source>
</evidence>
<dbReference type="Gene3D" id="2.60.40.10">
    <property type="entry name" value="Immunoglobulins"/>
    <property type="match status" value="26"/>
</dbReference>
<feature type="domain" description="Ig-like" evidence="16">
    <location>
        <begin position="1509"/>
        <end position="1595"/>
    </location>
</feature>
<dbReference type="FunFam" id="2.10.25.10:FF:000238">
    <property type="entry name" value="Hemicentin 1"/>
    <property type="match status" value="1"/>
</dbReference>
<dbReference type="InterPro" id="IPR049883">
    <property type="entry name" value="NOTCH1_EGF-like"/>
</dbReference>
<evidence type="ECO:0000259" key="17">
    <source>
        <dbReference type="PROSITE" id="PS50993"/>
    </source>
</evidence>
<dbReference type="InterPro" id="IPR050958">
    <property type="entry name" value="Cell_Adh-Cytoskel_Orgn"/>
</dbReference>
<feature type="domain" description="Ig-like" evidence="16">
    <location>
        <begin position="468"/>
        <end position="589"/>
    </location>
</feature>
<feature type="domain" description="Ig-like" evidence="16">
    <location>
        <begin position="796"/>
        <end position="887"/>
    </location>
</feature>
<feature type="compositionally biased region" description="Polar residues" evidence="14">
    <location>
        <begin position="3251"/>
        <end position="3260"/>
    </location>
</feature>
<feature type="domain" description="Ig-like" evidence="16">
    <location>
        <begin position="2149"/>
        <end position="2235"/>
    </location>
</feature>
<evidence type="ECO:0000256" key="11">
    <source>
        <dbReference type="ARBA" id="ARBA00023180"/>
    </source>
</evidence>
<dbReference type="InterPro" id="IPR000884">
    <property type="entry name" value="TSP1_rpt"/>
</dbReference>
<keyword evidence="4" id="KW-0272">Extracellular matrix</keyword>
<dbReference type="OrthoDB" id="5985519at2759"/>
<feature type="domain" description="Ig-like" evidence="16">
    <location>
        <begin position="1104"/>
        <end position="1222"/>
    </location>
</feature>
<keyword evidence="10 13" id="KW-1015">Disulfide bond</keyword>
<dbReference type="EMBL" id="CAAE01015039">
    <property type="protein sequence ID" value="CAG11612.1"/>
    <property type="molecule type" value="Genomic_DNA"/>
</dbReference>
<dbReference type="FunFam" id="2.10.25.10:FF:000385">
    <property type="entry name" value="Hemicentin 1"/>
    <property type="match status" value="1"/>
</dbReference>
<dbReference type="Pfam" id="PF07645">
    <property type="entry name" value="EGF_CA"/>
    <property type="match status" value="5"/>
</dbReference>
<dbReference type="PROSITE" id="PS50993">
    <property type="entry name" value="NIDOGEN_G2"/>
    <property type="match status" value="1"/>
</dbReference>
<comment type="caution">
    <text evidence="18">The sequence shown here is derived from an EMBL/GenBank/DDBJ whole genome shotgun (WGS) entry which is preliminary data.</text>
</comment>
<feature type="domain" description="Nidogen G2 beta-barrel" evidence="17">
    <location>
        <begin position="2794"/>
        <end position="3015"/>
    </location>
</feature>
<dbReference type="FunFam" id="2.20.100.10:FF:000002">
    <property type="entry name" value="Unc-5 netrin receptor C"/>
    <property type="match status" value="1"/>
</dbReference>
<keyword evidence="6" id="KW-0716">Sensory transduction</keyword>
<feature type="compositionally biased region" description="Low complexity" evidence="14">
    <location>
        <begin position="3226"/>
        <end position="3242"/>
    </location>
</feature>
<feature type="non-terminal residue" evidence="18">
    <location>
        <position position="1"/>
    </location>
</feature>
<dbReference type="InterPro" id="IPR006605">
    <property type="entry name" value="G2_nidogen/fibulin_G2F"/>
</dbReference>
<feature type="domain" description="Ig-like" evidence="16">
    <location>
        <begin position="1968"/>
        <end position="2056"/>
    </location>
</feature>
<dbReference type="Pfam" id="PF12662">
    <property type="entry name" value="cEGF"/>
    <property type="match status" value="1"/>
</dbReference>
<feature type="domain" description="Ig-like" evidence="16">
    <location>
        <begin position="280"/>
        <end position="370"/>
    </location>
</feature>
<feature type="domain" description="Ig-like" evidence="16">
    <location>
        <begin position="594"/>
        <end position="688"/>
    </location>
</feature>
<dbReference type="SMART" id="SM00682">
    <property type="entry name" value="G2F"/>
    <property type="match status" value="1"/>
</dbReference>
<evidence type="ECO:0000256" key="2">
    <source>
        <dbReference type="ARBA" id="ARBA00004626"/>
    </source>
</evidence>
<dbReference type="FunFam" id="2.60.40.10:FF:000708">
    <property type="entry name" value="Hemicentin 1"/>
    <property type="match status" value="1"/>
</dbReference>
<dbReference type="FunFam" id="2.60.40.10:FF:000130">
    <property type="entry name" value="Hemicentin 1"/>
    <property type="match status" value="10"/>
</dbReference>
<dbReference type="FunFam" id="2.40.155.10:FF:000002">
    <property type="entry name" value="Hemicentin 1"/>
    <property type="match status" value="1"/>
</dbReference>
<proteinExistence type="predicted"/>
<comment type="subcellular location">
    <subcellularLocation>
        <location evidence="2">Cleavage furrow</location>
    </subcellularLocation>
    <subcellularLocation>
        <location evidence="1">Secreted</location>
        <location evidence="1">Extracellular space</location>
        <location evidence="1">Extracellular matrix</location>
    </subcellularLocation>
</comment>
<dbReference type="GO" id="GO:0007156">
    <property type="term" value="P:homophilic cell adhesion via plasma membrane adhesion molecules"/>
    <property type="evidence" value="ECO:0007669"/>
    <property type="project" value="TreeGrafter"/>
</dbReference>
<dbReference type="GO" id="GO:0043025">
    <property type="term" value="C:neuronal cell body"/>
    <property type="evidence" value="ECO:0007669"/>
    <property type="project" value="TreeGrafter"/>
</dbReference>
<protein>
    <submittedName>
        <fullName evidence="18">(spotted green pufferfish) hypothetical protein</fullName>
    </submittedName>
</protein>
<feature type="domain" description="Ig-like" evidence="16">
    <location>
        <begin position="1321"/>
        <end position="1411"/>
    </location>
</feature>
<dbReference type="Pfam" id="PF13927">
    <property type="entry name" value="Ig_3"/>
    <property type="match status" value="9"/>
</dbReference>
<keyword evidence="8" id="KW-0677">Repeat</keyword>
<feature type="domain" description="Ig-like" evidence="16">
    <location>
        <begin position="2058"/>
        <end position="2144"/>
    </location>
</feature>
<dbReference type="GO" id="GO:0050808">
    <property type="term" value="P:synapse organization"/>
    <property type="evidence" value="ECO:0007669"/>
    <property type="project" value="TreeGrafter"/>
</dbReference>
<dbReference type="SUPFAM" id="SSF57184">
    <property type="entry name" value="Growth factor receptor domain"/>
    <property type="match status" value="1"/>
</dbReference>
<name>Q4RJ20_TETNG</name>
<feature type="domain" description="Ig-like" evidence="16">
    <location>
        <begin position="1693"/>
        <end position="1779"/>
    </location>
</feature>
<feature type="domain" description="EGF-like" evidence="15">
    <location>
        <begin position="3053"/>
        <end position="3090"/>
    </location>
</feature>
<dbReference type="GO" id="GO:0030424">
    <property type="term" value="C:axon"/>
    <property type="evidence" value="ECO:0007669"/>
    <property type="project" value="TreeGrafter"/>
</dbReference>
<feature type="region of interest" description="Disordered" evidence="14">
    <location>
        <begin position="3226"/>
        <end position="3276"/>
    </location>
</feature>
<evidence type="ECO:0000256" key="3">
    <source>
        <dbReference type="ARBA" id="ARBA00022525"/>
    </source>
</evidence>
<keyword evidence="9" id="KW-0106">Calcium</keyword>
<evidence type="ECO:0000256" key="7">
    <source>
        <dbReference type="ARBA" id="ARBA00022729"/>
    </source>
</evidence>
<feature type="domain" description="Ig-like" evidence="16">
    <location>
        <begin position="1416"/>
        <end position="1504"/>
    </location>
</feature>
<feature type="domain" description="Ig-like" evidence="16">
    <location>
        <begin position="984"/>
        <end position="1074"/>
    </location>
</feature>
<feature type="domain" description="Ig-like" evidence="16">
    <location>
        <begin position="3"/>
        <end position="89"/>
    </location>
</feature>
<dbReference type="InterPro" id="IPR009030">
    <property type="entry name" value="Growth_fac_rcpt_cys_sf"/>
</dbReference>
<dbReference type="InterPro" id="IPR009017">
    <property type="entry name" value="GFP"/>
</dbReference>
<feature type="domain" description="Ig-like" evidence="16">
    <location>
        <begin position="1877"/>
        <end position="1963"/>
    </location>
</feature>
<dbReference type="FunFam" id="2.60.40.10:FF:000675">
    <property type="entry name" value="Hemicentin 1"/>
    <property type="match status" value="1"/>
</dbReference>
<reference evidence="18" key="2">
    <citation type="submission" date="2004-02" db="EMBL/GenBank/DDBJ databases">
        <authorList>
            <consortium name="Genoscope"/>
            <consortium name="Whitehead Institute Centre for Genome Research"/>
        </authorList>
    </citation>
    <scope>NUCLEOTIDE SEQUENCE</scope>
</reference>
<evidence type="ECO:0000256" key="8">
    <source>
        <dbReference type="ARBA" id="ARBA00022737"/>
    </source>
</evidence>
<dbReference type="SMART" id="SM00409">
    <property type="entry name" value="IG"/>
    <property type="match status" value="26"/>
</dbReference>
<evidence type="ECO:0000256" key="9">
    <source>
        <dbReference type="ARBA" id="ARBA00022837"/>
    </source>
</evidence>
<dbReference type="Pfam" id="PF07474">
    <property type="entry name" value="G2F"/>
    <property type="match status" value="1"/>
</dbReference>
<dbReference type="FunFam" id="2.60.40.10:FF:000032">
    <property type="entry name" value="palladin isoform X1"/>
    <property type="match status" value="1"/>
</dbReference>
<keyword evidence="12" id="KW-0393">Immunoglobulin domain</keyword>
<keyword evidence="7" id="KW-0732">Signal</keyword>
<dbReference type="FunFam" id="2.10.25.10:FF:000210">
    <property type="entry name" value="Hemicentin 1"/>
    <property type="match status" value="1"/>
</dbReference>
<feature type="domain" description="EGF-like" evidence="15">
    <location>
        <begin position="3290"/>
        <end position="3329"/>
    </location>
</feature>
<dbReference type="InterPro" id="IPR000152">
    <property type="entry name" value="EGF-type_Asp/Asn_hydroxyl_site"/>
</dbReference>
<dbReference type="InterPro" id="IPR026823">
    <property type="entry name" value="cEGF"/>
</dbReference>
<dbReference type="InterPro" id="IPR001881">
    <property type="entry name" value="EGF-like_Ca-bd_dom"/>
</dbReference>
<reference evidence="18" key="1">
    <citation type="journal article" date="2004" name="Nature">
        <title>Genome duplication in the teleost fish Tetraodon nigroviridis reveals the early vertebrate proto-karyotype.</title>
        <authorList>
            <person name="Jaillon O."/>
            <person name="Aury J.-M."/>
            <person name="Brunet F."/>
            <person name="Petit J.-L."/>
            <person name="Stange-Thomann N."/>
            <person name="Mauceli E."/>
            <person name="Bouneau L."/>
            <person name="Fischer C."/>
            <person name="Ozouf-Costaz C."/>
            <person name="Bernot A."/>
            <person name="Nicaud S."/>
            <person name="Jaffe D."/>
            <person name="Fisher S."/>
            <person name="Lutfalla G."/>
            <person name="Dossat C."/>
            <person name="Segurens B."/>
            <person name="Dasilva C."/>
            <person name="Salanoubat M."/>
            <person name="Levy M."/>
            <person name="Boudet N."/>
            <person name="Castellano S."/>
            <person name="Anthouard V."/>
            <person name="Jubin C."/>
            <person name="Castelli V."/>
            <person name="Katinka M."/>
            <person name="Vacherie B."/>
            <person name="Biemont C."/>
            <person name="Skalli Z."/>
            <person name="Cattolico L."/>
            <person name="Poulain J."/>
            <person name="De Berardinis V."/>
            <person name="Cruaud C."/>
            <person name="Duprat S."/>
            <person name="Brottier P."/>
            <person name="Coutanceau J.-P."/>
            <person name="Gouzy J."/>
            <person name="Parra G."/>
            <person name="Lardier G."/>
            <person name="Chapple C."/>
            <person name="McKernan K.J."/>
            <person name="McEwan P."/>
            <person name="Bosak S."/>
            <person name="Kellis M."/>
            <person name="Volff J.-N."/>
            <person name="Guigo R."/>
            <person name="Zody M.C."/>
            <person name="Mesirov J."/>
            <person name="Lindblad-Toh K."/>
            <person name="Birren B."/>
            <person name="Nusbaum C."/>
            <person name="Kahn D."/>
            <person name="Robinson-Rechavi M."/>
            <person name="Laudet V."/>
            <person name="Schachter V."/>
            <person name="Quetier F."/>
            <person name="Saurin W."/>
            <person name="Scarpelli C."/>
            <person name="Wincker P."/>
            <person name="Lander E.S."/>
            <person name="Weissenbach J."/>
            <person name="Roest Crollius H."/>
        </authorList>
    </citation>
    <scope>NUCLEOTIDE SEQUENCE [LARGE SCALE GENOMIC DNA]</scope>
</reference>
<feature type="domain" description="Ig-like" evidence="16">
    <location>
        <begin position="891"/>
        <end position="979"/>
    </location>
</feature>
<feature type="domain" description="Ig-like" evidence="16">
    <location>
        <begin position="1227"/>
        <end position="1317"/>
    </location>
</feature>
<dbReference type="FunFam" id="2.10.25.10:FF:000371">
    <property type="entry name" value="Hemicentin 1"/>
    <property type="match status" value="1"/>
</dbReference>
<dbReference type="FunFam" id="2.60.40.10:FF:000285">
    <property type="entry name" value="Hemicentin 1"/>
    <property type="match status" value="3"/>
</dbReference>
<dbReference type="SUPFAM" id="SSF54511">
    <property type="entry name" value="GFP-like"/>
    <property type="match status" value="1"/>
</dbReference>
<dbReference type="FunFam" id="2.20.100.10:FF:000007">
    <property type="entry name" value="Thrombospondin 1"/>
    <property type="match status" value="3"/>
</dbReference>
<evidence type="ECO:0000256" key="13">
    <source>
        <dbReference type="PROSITE-ProRule" id="PRU00076"/>
    </source>
</evidence>
<dbReference type="InterPro" id="IPR003599">
    <property type="entry name" value="Ig_sub"/>
</dbReference>
<evidence type="ECO:0000313" key="18">
    <source>
        <dbReference type="EMBL" id="CAG11612.1"/>
    </source>
</evidence>
<dbReference type="InterPro" id="IPR036179">
    <property type="entry name" value="Ig-like_dom_sf"/>
</dbReference>
<feature type="domain" description="Ig-like" evidence="16">
    <location>
        <begin position="1600"/>
        <end position="1688"/>
    </location>
</feature>
<dbReference type="SUPFAM" id="SSF57196">
    <property type="entry name" value="EGF/Laminin"/>
    <property type="match status" value="3"/>
</dbReference>
<sequence>VPPNIQGEELNATVMLGGPVVLHCQSDAIPPPTLSWRKDGRPLFRKPGLTVLSDGSVLRVDSAQVQDSGRYSCEATNVAGKTEKNYNLNVWVAPSIRGSEEPTPLTVIEGNPITMVCESSGIPPPSLVWRKDGSELKPTQRLRVLSGGRQLQISSAARTDTASYSCTASSASGITSKEYSLQVYVRPSIKLSEGLSDDVAVTKGGDVTLQCAAEGIPRPAVTWLKDGRPVSGQHRAKVLNEGRLLQIKTVKVSDTGRYTCVAVNAAGQADSRHDVSVHVPPVITGQVDVPENVSVVLKNPVALSCEASGIPLPAISWLKDGQPVRASSSVHVLSGGRSLRLMHAAVGDGGRYTCVVSNMAGEERKNFDLDILVPPSIEEEGTVVDTKVKEKHNLTLTCEVSGNPVPGIKWLKDGQMLVSDRHHQVFSNGRFLQIFGTRVADTGRYSCLASNSAGERSRHYNLNVLVSPTIAGSGPEGSVEEVTVTASSPTSLLCDAQSYPPAVVTWLRDGSSFESSDHVRVLPGVTLGMTVKMSEGIRSLAYGCHGFITPASAGGRTLQILNAKEEDAGRYTCVAANEAGETLKHYELKVFVPPHINRNDIPGEGLKPKEVKVKVNSSLTLECAAQAFPSPALQWYKDGQILQVDDHMSITASGRMVQVEHARVSDTGRYTCVATNIAGEDEKDFDVNVQVPPNFTRAGGAAGSTSSPGVEGDVRDVILNNPISLYCETNAVPPPTLTWYKDGQLLASGDKVLILPGGRVLQIPRAQAEDAGRYICMAVNEAGEDSIHYDVRVLLPPIIRGTVSDFPEEVTVLVNKTTQLECHADGNPAPRVSWFQDSQPVRPDGRHRILSNGRILQVLTAQVSDTGRYVCVAANVAGSAEKSFNLNVHVPPMVIGSNPESVNVVVNSFVSLSCEATGLPPPTLTWLNDRGPVQANTHALIMPGGRTLQIMKAKVSDGGKYSCVAMNAAGEAHRHIYLTVFIPPSIRGSSGDSPVVVNTLAGKASTLECETSAVPAPSISWYKNGRVVTESANLRILKEGQMLEIKTTGVSDTGQYVCKATNIAGQVDKNFHLNVYGRARLSVFTHESSCICATMPSQFSAVPPRIEGPAEEDIAETLGNPVSFACDATGIPPPALAWLKNGRPIGGAAFPSFSRLEMEKCVPLAFTCPCELFSENSESLEMHIFSGGGKLQIARSQVSDSGTYTCVASNVEGRAHKSYRLTIRVPPRISGSELPREMGVLLNESIQLVCQASGTPTPTIQWLKDGEAVNHTGSSELRISPDGTTLTVFGAHATDGGTYACVATNAAGEEDRIFNLNVYAPPVINGDSETVEERTAVLDASVSLECVATGSPPPQLNWLRNGLPLPLSSHVRLLSAGQVLRITRSQVSDSGAYSCIASNRAGVDSRHYNLQVHVPPGLDGAGSTEDVTVVGGNMVSLLCVADGTPTPTVSWLKEGSALFPASNLRFLNLNMSMQIPQAHVNNTGRYSCVAKNTAGQASRHFNLKVLDPPRINGSDVVTEVSVIVNNDLELQCEASGVPAPSLTWLKDGRPLADGLRVLQGGEVLRVASAQLEDTGRYSCLANSPAGDDDKEFLVRVHVPPNIAGKSETQDVSVLLNRPVTLECKSDAVPPPTLTWLKDGRPLQASARVRILSRGSYLQINQAELDDRAQYTCEASNIAGQTTRHFNVAVHVAPSIEEGSQAVSAPVNKSAVLECVVNGVPPPQVTWRKHGAILAGNNPRYRFAEDGSLHITSAQVSDTGRYLCMATNQAGIQRRRVDLQVYVPPSISEGRLDVKVTVNVQTALSCEASGIPRPTVTWMKNGRVINTDQNQNMYRLLTSGSLVVIAPTVEDTAVYECVVSNEAGVASRFINLTVHVPPFIADEPTEMVVTRLSPVVMGCSASGVPEPTVQWSKDGVALPNEERGYSILPSGPLEITSAELSHTGRYTCTAENAAGSTHRHVQLTVQEVPVIASQPSTLDVILKNPVTLPCRATGSPRPTISWQKEGMSISTTGGSFTVLPNGSLRISTTSVSDSGTYMCVAQNPAGTALGKIKLKVQVPPVIGSDTRTYRAPTDSSVTLQCHVDGSPPPSVTWNKDGQPLAESVRRRVLSSGSLQLAFVQSEDTGRYTCTAANPAGTVSLEMSLTVQVPPSIRGGEKEVAVVENSRVQLVCVAEGVPQPTLSWEKDGNLFSESSEEPTVLPSGELIITRAQAEDAGRYTCVATNELGQDRWTATLSVQTHPVFTELLGDVALKKGERLLLACGVNGIPTPHITWVFNNSILPVHYDHANGHSQLVIERVTKEDSGTYTCVAENRVGTIKSLGFVSILEPPIIDGDLRSNRIEPLGGNAVLNCEVRGDPPPTIRWSKNGIHITIGDRIRQLNNGSLAIYGTVSEDAGSYTCVATNDAGAVERSVTLTLQRAPTITEEPVGTVVDAGSTVVLNCQAEGEPTPTIEWSQQGRPLLGNDRFSSLSNGSLRISSVQKEDTARYECVARNLVGSVLARVPLTVRVHGGFSEWAEWGLCTVSCGTGAQKRLRRCNNPLPANGGRRCVGPDTETRGCQGKPCPVDGNWSEWSAWEECSRTCGQGNRTRVRTCTDPPARHGGRLCEGKPVEVILCSVRPCPVAGNWGPWLPWSPCSETCGKGMQTRIRLCNDPPPAFDGPHCDGSDAQTQVCKESFCPVSGNWGPWSNWGSCSKTCNGGQMRRYRTCDNPTPANGGKACAGGDTQTQRCSTATCPVDGSWGSWQLWGECSASCGGGQRSRLRLCNSPSPSHSGRPCPGDSSQLSRCSTQPCPGGPQKARGNIIGSINDIDFGIAILNATMTTSQTGSRVIKATISNIPRTLGPAMRKLVSILNPIYWTTAQEVGEAANGYTLTQGIFRRETQVEFATGEILRMTHIARGLDSDGGLLLDIVVNGHVLQLPSHAGIVIKDYTEDYIQTGPGQLYALSTRMFSVDRESVPYSWNHTITYDSSKGKMPYLVEMLRATAIRADYHPLEEMLEYSIQASILKDIDECSLEGHVCHNGQDCENTIGSYRCVMRCGRGFRRTADGLSCTDINECQESHPCHQHCLNTVGSYRCACEPGFYLRNRRCIDINECRQRVCRLDQQCRNTRGGYSCIDLCPSGLTKAANATCVDIDECRDGTHQCRYNQVCENTRGSYHCTCPRGYRSQGVGRPCVDINECGQLPRPCAHRCLNAPGSFKCTCPPGRHLLGDGKSCAGLERLPSYERPSYSSQSSHSSPGRSPDQPLYHSLASRSFHSHTGPTGGRRGGRGGREAPVQSFESGGAGGACLDINECEAKDVCQHECVNTPGSHRCLCPAGYRLMANGKTCQDIDECLEEKIQCGANQMCFNMRGSYQCTETPCPPNYQRDPTTGFCLKNCPPNDLECALSPYAVEYKLLALPFGIAANQDLIRLVAYTQDGVMHPRTTFLGVDEDATLPFALRDENMKGVLFTTQALREPRTYRMKVRALSYSPDGGIEYQTTFIVYIAVSIYPY</sequence>
<evidence type="ECO:0000256" key="4">
    <source>
        <dbReference type="ARBA" id="ARBA00022530"/>
    </source>
</evidence>
<dbReference type="FunFam" id="2.10.25.10:FF:000383">
    <property type="entry name" value="Hemicentin 1"/>
    <property type="match status" value="1"/>
</dbReference>
<comment type="caution">
    <text evidence="13">Lacks conserved residue(s) required for the propagation of feature annotation.</text>
</comment>
<dbReference type="InterPro" id="IPR000742">
    <property type="entry name" value="EGF"/>
</dbReference>
<feature type="domain" description="EGF-like" evidence="15">
    <location>
        <begin position="3176"/>
        <end position="3216"/>
    </location>
</feature>
<dbReference type="InterPro" id="IPR036383">
    <property type="entry name" value="TSP1_rpt_sf"/>
</dbReference>